<feature type="non-terminal residue" evidence="2">
    <location>
        <position position="61"/>
    </location>
</feature>
<keyword evidence="3" id="KW-1185">Reference proteome</keyword>
<name>B9THW8_RICCO</name>
<feature type="region of interest" description="Disordered" evidence="1">
    <location>
        <begin position="19"/>
        <end position="45"/>
    </location>
</feature>
<protein>
    <submittedName>
        <fullName evidence="2">Uncharacterized protein</fullName>
    </submittedName>
</protein>
<evidence type="ECO:0000313" key="2">
    <source>
        <dbReference type="EMBL" id="EEF24547.1"/>
    </source>
</evidence>
<evidence type="ECO:0000256" key="1">
    <source>
        <dbReference type="SAM" id="MobiDB-lite"/>
    </source>
</evidence>
<gene>
    <name evidence="2" type="ORF">RCOM_1912700</name>
</gene>
<evidence type="ECO:0000313" key="3">
    <source>
        <dbReference type="Proteomes" id="UP000008311"/>
    </source>
</evidence>
<dbReference type="Proteomes" id="UP000008311">
    <property type="component" value="Unassembled WGS sequence"/>
</dbReference>
<reference evidence="3" key="1">
    <citation type="journal article" date="2010" name="Nat. Biotechnol.">
        <title>Draft genome sequence of the oilseed species Ricinus communis.</title>
        <authorList>
            <person name="Chan A.P."/>
            <person name="Crabtree J."/>
            <person name="Zhao Q."/>
            <person name="Lorenzi H."/>
            <person name="Orvis J."/>
            <person name="Puiu D."/>
            <person name="Melake-Berhan A."/>
            <person name="Jones K.M."/>
            <person name="Redman J."/>
            <person name="Chen G."/>
            <person name="Cahoon E.B."/>
            <person name="Gedil M."/>
            <person name="Stanke M."/>
            <person name="Haas B.J."/>
            <person name="Wortman J.R."/>
            <person name="Fraser-Liggett C.M."/>
            <person name="Ravel J."/>
            <person name="Rabinowicz P.D."/>
        </authorList>
    </citation>
    <scope>NUCLEOTIDE SEQUENCE [LARGE SCALE GENOMIC DNA]</scope>
    <source>
        <strain evidence="3">cv. Hale</strain>
    </source>
</reference>
<accession>B9THW8</accession>
<sequence length="61" mass="6265">MTCEQQAAKTDMETADLKTKCRKGSLSQGGGQMSGLKTTSAGKAAMKTPKFKSGAVARLAA</sequence>
<proteinExistence type="predicted"/>
<dbReference type="AlphaFoldDB" id="B9THW8"/>
<dbReference type="EMBL" id="EQ981953">
    <property type="protein sequence ID" value="EEF24547.1"/>
    <property type="molecule type" value="Genomic_DNA"/>
</dbReference>
<dbReference type="InParanoid" id="B9THW8"/>
<organism evidence="2 3">
    <name type="scientific">Ricinus communis</name>
    <name type="common">Castor bean</name>
    <dbReference type="NCBI Taxonomy" id="3988"/>
    <lineage>
        <taxon>Eukaryota</taxon>
        <taxon>Viridiplantae</taxon>
        <taxon>Streptophyta</taxon>
        <taxon>Embryophyta</taxon>
        <taxon>Tracheophyta</taxon>
        <taxon>Spermatophyta</taxon>
        <taxon>Magnoliopsida</taxon>
        <taxon>eudicotyledons</taxon>
        <taxon>Gunneridae</taxon>
        <taxon>Pentapetalae</taxon>
        <taxon>rosids</taxon>
        <taxon>fabids</taxon>
        <taxon>Malpighiales</taxon>
        <taxon>Euphorbiaceae</taxon>
        <taxon>Acalyphoideae</taxon>
        <taxon>Acalypheae</taxon>
        <taxon>Ricinus</taxon>
    </lineage>
</organism>